<dbReference type="GO" id="GO:0016740">
    <property type="term" value="F:transferase activity"/>
    <property type="evidence" value="ECO:0007669"/>
    <property type="project" value="UniProtKB-KW"/>
</dbReference>
<dbReference type="PANTHER" id="PTHR43686:SF1">
    <property type="entry name" value="AMINOTRAN_5 DOMAIN-CONTAINING PROTEIN"/>
    <property type="match status" value="1"/>
</dbReference>
<dbReference type="SUPFAM" id="SSF52402">
    <property type="entry name" value="Adenine nucleotide alpha hydrolases-like"/>
    <property type="match status" value="1"/>
</dbReference>
<feature type="binding site" evidence="2">
    <location>
        <position position="59"/>
    </location>
    <ligand>
        <name>ATP</name>
        <dbReference type="ChEBI" id="CHEBI:30616"/>
    </ligand>
</feature>
<sequence length="238" mass="27541">MKKILGCIRRACEDYNMIQDGDKIAVGFSGGKDSITLIYALKLYQRFSPQKFELEAITVDPGFKNMDLENAKSFLKKLEIPYTIVKTQIAQIVFDERKESNPCSLCSRMRRGAMHDMAKERGINKIALGHHLDDGISTLFLSMFYEGRINTFKPVTYLDRKDITTIRPMIYIPESTIITAVKKHNLPVLKSPCPVDKRTKREFANEIVKDFSHKIPDFRKRMLSCLQNKEQVQLWFKP</sequence>
<feature type="binding site" evidence="2">
    <location>
        <position position="134"/>
    </location>
    <ligand>
        <name>ATP</name>
        <dbReference type="ChEBI" id="CHEBI:30616"/>
    </ligand>
</feature>
<dbReference type="PIRSF" id="PIRSF004976">
    <property type="entry name" value="ATPase_YdaO"/>
    <property type="match status" value="1"/>
</dbReference>
<gene>
    <name evidence="4" type="ORF">SAMN02744040_01185</name>
</gene>
<dbReference type="Gene3D" id="3.40.50.620">
    <property type="entry name" value="HUPs"/>
    <property type="match status" value="1"/>
</dbReference>
<dbReference type="GO" id="GO:0008033">
    <property type="term" value="P:tRNA processing"/>
    <property type="evidence" value="ECO:0007669"/>
    <property type="project" value="InterPro"/>
</dbReference>
<dbReference type="PANTHER" id="PTHR43686">
    <property type="entry name" value="SULFURTRANSFERASE-RELATED"/>
    <property type="match status" value="1"/>
</dbReference>
<keyword evidence="2" id="KW-0067">ATP-binding</keyword>
<dbReference type="STRING" id="1123350.SAMN02744040_01185"/>
<dbReference type="Pfam" id="PF01171">
    <property type="entry name" value="ATP_bind_3"/>
    <property type="match status" value="1"/>
</dbReference>
<keyword evidence="5" id="KW-1185">Reference proteome</keyword>
<dbReference type="Proteomes" id="UP000242520">
    <property type="component" value="Unassembled WGS sequence"/>
</dbReference>
<keyword evidence="1" id="KW-0808">Transferase</keyword>
<feature type="binding site" evidence="2">
    <location>
        <position position="33"/>
    </location>
    <ligand>
        <name>ATP</name>
        <dbReference type="ChEBI" id="CHEBI:30616"/>
    </ligand>
</feature>
<dbReference type="RefSeq" id="WP_072724586.1">
    <property type="nucleotide sequence ID" value="NZ_FQXH01000010.1"/>
</dbReference>
<dbReference type="EMBL" id="FQXH01000010">
    <property type="protein sequence ID" value="SHH19900.1"/>
    <property type="molecule type" value="Genomic_DNA"/>
</dbReference>
<protein>
    <submittedName>
        <fullName evidence="4">tRNA(Ile)-lysidine synthase TilS/MesJ</fullName>
    </submittedName>
</protein>
<feature type="domain" description="tRNA(Ile)-lysidine/2-thiocytidine synthase N-terminal" evidence="3">
    <location>
        <begin position="23"/>
        <end position="191"/>
    </location>
</feature>
<dbReference type="CDD" id="cd24138">
    <property type="entry name" value="TtcA-like"/>
    <property type="match status" value="1"/>
</dbReference>
<feature type="binding site" evidence="2">
    <location>
        <position position="129"/>
    </location>
    <ligand>
        <name>ATP</name>
        <dbReference type="ChEBI" id="CHEBI:30616"/>
    </ligand>
</feature>
<feature type="binding site" evidence="2">
    <location>
        <begin position="27"/>
        <end position="29"/>
    </location>
    <ligand>
        <name>ATP</name>
        <dbReference type="ChEBI" id="CHEBI:30616"/>
    </ligand>
</feature>
<dbReference type="InterPro" id="IPR035107">
    <property type="entry name" value="tRNA_thiolation_TtcA_Ctu1"/>
</dbReference>
<name>A0A1M5R1I2_9FIRM</name>
<dbReference type="AlphaFoldDB" id="A0A1M5R1I2"/>
<evidence type="ECO:0000259" key="3">
    <source>
        <dbReference type="Pfam" id="PF01171"/>
    </source>
</evidence>
<organism evidence="4 5">
    <name type="scientific">Tepidibacter thalassicus DSM 15285</name>
    <dbReference type="NCBI Taxonomy" id="1123350"/>
    <lineage>
        <taxon>Bacteria</taxon>
        <taxon>Bacillati</taxon>
        <taxon>Bacillota</taxon>
        <taxon>Clostridia</taxon>
        <taxon>Peptostreptococcales</taxon>
        <taxon>Peptostreptococcaceae</taxon>
        <taxon>Tepidibacter</taxon>
    </lineage>
</organism>
<keyword evidence="2" id="KW-0547">Nucleotide-binding</keyword>
<dbReference type="InterPro" id="IPR014729">
    <property type="entry name" value="Rossmann-like_a/b/a_fold"/>
</dbReference>
<dbReference type="GO" id="GO:0005524">
    <property type="term" value="F:ATP binding"/>
    <property type="evidence" value="ECO:0007669"/>
    <property type="project" value="UniProtKB-KW"/>
</dbReference>
<accession>A0A1M5R1I2</accession>
<proteinExistence type="predicted"/>
<evidence type="ECO:0000313" key="4">
    <source>
        <dbReference type="EMBL" id="SHH19900.1"/>
    </source>
</evidence>
<evidence type="ECO:0000256" key="1">
    <source>
        <dbReference type="ARBA" id="ARBA00022679"/>
    </source>
</evidence>
<evidence type="ECO:0000256" key="2">
    <source>
        <dbReference type="PIRSR" id="PIRSR004976-51"/>
    </source>
</evidence>
<evidence type="ECO:0000313" key="5">
    <source>
        <dbReference type="Proteomes" id="UP000242520"/>
    </source>
</evidence>
<dbReference type="OrthoDB" id="9801054at2"/>
<reference evidence="5" key="1">
    <citation type="submission" date="2016-11" db="EMBL/GenBank/DDBJ databases">
        <authorList>
            <person name="Varghese N."/>
            <person name="Submissions S."/>
        </authorList>
    </citation>
    <scope>NUCLEOTIDE SEQUENCE [LARGE SCALE GENOMIC DNA]</scope>
    <source>
        <strain evidence="5">DSM 15285</strain>
    </source>
</reference>
<dbReference type="InterPro" id="IPR011063">
    <property type="entry name" value="TilS/TtcA_N"/>
</dbReference>